<dbReference type="AlphaFoldDB" id="A0A1I1Z4I4"/>
<dbReference type="OrthoDB" id="137937at200643"/>
<keyword evidence="2" id="KW-1185">Reference proteome</keyword>
<protein>
    <submittedName>
        <fullName evidence="1">Uncharacterized protein</fullName>
    </submittedName>
</protein>
<dbReference type="EMBL" id="FONA01000009">
    <property type="protein sequence ID" value="SFE26661.1"/>
    <property type="molecule type" value="Genomic_DNA"/>
</dbReference>
<proteinExistence type="predicted"/>
<evidence type="ECO:0000313" key="1">
    <source>
        <dbReference type="EMBL" id="SFE26661.1"/>
    </source>
</evidence>
<name>A0A1I1Z4I4_9BACT</name>
<gene>
    <name evidence="1" type="ORF">SAMN05444380_1093</name>
</gene>
<reference evidence="1 2" key="1">
    <citation type="submission" date="2016-10" db="EMBL/GenBank/DDBJ databases">
        <authorList>
            <person name="de Groot N.N."/>
        </authorList>
    </citation>
    <scope>NUCLEOTIDE SEQUENCE [LARGE SCALE GENOMIC DNA]</scope>
    <source>
        <strain evidence="1 2">DSM 19012</strain>
    </source>
</reference>
<dbReference type="STRING" id="385682.SAMN05444380_1093"/>
<accession>A0A1I1Z4I4</accession>
<evidence type="ECO:0000313" key="2">
    <source>
        <dbReference type="Proteomes" id="UP000181976"/>
    </source>
</evidence>
<dbReference type="Proteomes" id="UP000181976">
    <property type="component" value="Unassembled WGS sequence"/>
</dbReference>
<dbReference type="InParanoid" id="A0A1I1Z4I4"/>
<organism evidence="1 2">
    <name type="scientific">Thermophagus xiamenensis</name>
    <dbReference type="NCBI Taxonomy" id="385682"/>
    <lineage>
        <taxon>Bacteria</taxon>
        <taxon>Pseudomonadati</taxon>
        <taxon>Bacteroidota</taxon>
        <taxon>Bacteroidia</taxon>
        <taxon>Marinilabiliales</taxon>
        <taxon>Marinilabiliaceae</taxon>
        <taxon>Thermophagus</taxon>
    </lineage>
</organism>
<sequence>MVGEAGARYYANKKAGYNDMWNNSFENGIPTREVSAWELENGDLIMLPYDKNGLDYSDNRALKVFSTKSGKKYVSFNGKTYAIKTHAHTHPRAANGIGLLNNPKSADVRMFNFMGKKPIHILYNHKVYSAMYWGDEWNWKTIGRW</sequence>
<dbReference type="RefSeq" id="WP_074964316.1">
    <property type="nucleotide sequence ID" value="NZ_AFSL01000008.1"/>
</dbReference>